<dbReference type="Gene3D" id="3.10.350.10">
    <property type="entry name" value="LysM domain"/>
    <property type="match status" value="1"/>
</dbReference>
<dbReference type="InterPro" id="IPR018392">
    <property type="entry name" value="LysM"/>
</dbReference>
<name>A0A0U2T484_ACAPC</name>
<dbReference type="InterPro" id="IPR045030">
    <property type="entry name" value="LYSM1-4"/>
</dbReference>
<dbReference type="SMART" id="SM00257">
    <property type="entry name" value="LysM"/>
    <property type="match status" value="1"/>
</dbReference>
<reference evidence="3" key="1">
    <citation type="journal article" date="2015" name="Sci. Rep.">
        <title>Spliced leader RNA trans-splicing discovered in copepods.</title>
        <authorList>
            <person name="Yang F."/>
            <person name="Xu D."/>
            <person name="Zhuang Y."/>
            <person name="Yi X."/>
            <person name="Huang Y."/>
            <person name="Chen H."/>
            <person name="Lin S."/>
            <person name="Campbell D.A."/>
            <person name="Sturm N.R."/>
            <person name="Liu G."/>
            <person name="Zhang H."/>
        </authorList>
    </citation>
    <scope>NUCLEOTIDE SEQUENCE</scope>
</reference>
<dbReference type="EMBL" id="KT754471">
    <property type="protein sequence ID" value="ALS04305.1"/>
    <property type="molecule type" value="mRNA"/>
</dbReference>
<dbReference type="SUPFAM" id="SSF54106">
    <property type="entry name" value="LysM domain"/>
    <property type="match status" value="1"/>
</dbReference>
<dbReference type="AlphaFoldDB" id="A0A0U2T484"/>
<feature type="region of interest" description="Disordered" evidence="1">
    <location>
        <begin position="131"/>
        <end position="167"/>
    </location>
</feature>
<protein>
    <submittedName>
        <fullName evidence="3">LysM and putative peptidoglycan-binding domain-containing protein 3</fullName>
    </submittedName>
</protein>
<feature type="compositionally biased region" description="Low complexity" evidence="1">
    <location>
        <begin position="131"/>
        <end position="146"/>
    </location>
</feature>
<feature type="compositionally biased region" description="Basic and acidic residues" evidence="1">
    <location>
        <begin position="175"/>
        <end position="185"/>
    </location>
</feature>
<feature type="compositionally biased region" description="Basic and acidic residues" evidence="1">
    <location>
        <begin position="27"/>
        <end position="38"/>
    </location>
</feature>
<organism evidence="3">
    <name type="scientific">Acartia pacifica</name>
    <name type="common">Copepod</name>
    <dbReference type="NCBI Taxonomy" id="335913"/>
    <lineage>
        <taxon>Eukaryota</taxon>
        <taxon>Metazoa</taxon>
        <taxon>Ecdysozoa</taxon>
        <taxon>Arthropoda</taxon>
        <taxon>Crustacea</taxon>
        <taxon>Multicrustacea</taxon>
        <taxon>Hexanauplia</taxon>
        <taxon>Copepoda</taxon>
        <taxon>Calanoida</taxon>
        <taxon>Acartiidae</taxon>
        <taxon>Acartia</taxon>
    </lineage>
</organism>
<feature type="domain" description="LysM" evidence="2">
    <location>
        <begin position="50"/>
        <end position="94"/>
    </location>
</feature>
<proteinExistence type="evidence at transcript level"/>
<evidence type="ECO:0000313" key="3">
    <source>
        <dbReference type="EMBL" id="ALS04305.1"/>
    </source>
</evidence>
<sequence>MESQRRKTYLDSTDESALLLSSESYEMDYRHPKKRNEEANGPQTPRDQTIECDIQPTDTLSNLALKYNIPLAELKRVNNILKDSEFYALKRIKIPVRPASFLRELIPGVHSDENKKENGWYVESKDNVTSSNLSSVMSSGYSSPCSELESVSKNASSSQESRDTKKVKKMFKEMDRDLERIKSDSRNQILQTPS</sequence>
<dbReference type="CDD" id="cd00118">
    <property type="entry name" value="LysM"/>
    <property type="match status" value="1"/>
</dbReference>
<feature type="region of interest" description="Disordered" evidence="1">
    <location>
        <begin position="20"/>
        <end position="49"/>
    </location>
</feature>
<dbReference type="InterPro" id="IPR036779">
    <property type="entry name" value="LysM_dom_sf"/>
</dbReference>
<evidence type="ECO:0000259" key="2">
    <source>
        <dbReference type="PROSITE" id="PS51782"/>
    </source>
</evidence>
<dbReference type="PROSITE" id="PS51782">
    <property type="entry name" value="LYSM"/>
    <property type="match status" value="1"/>
</dbReference>
<dbReference type="PANTHER" id="PTHR20932">
    <property type="entry name" value="LYSM AND PUTATIVE PEPTIDOGLYCAN-BINDING DOMAIN-CONTAINING PROTEIN"/>
    <property type="match status" value="1"/>
</dbReference>
<feature type="region of interest" description="Disordered" evidence="1">
    <location>
        <begin position="175"/>
        <end position="194"/>
    </location>
</feature>
<feature type="compositionally biased region" description="Polar residues" evidence="1">
    <location>
        <begin position="149"/>
        <end position="159"/>
    </location>
</feature>
<dbReference type="Pfam" id="PF01476">
    <property type="entry name" value="LysM"/>
    <property type="match status" value="1"/>
</dbReference>
<dbReference type="PANTHER" id="PTHR20932:SF13">
    <property type="entry name" value="LD36653P"/>
    <property type="match status" value="1"/>
</dbReference>
<accession>A0A0U2T484</accession>
<evidence type="ECO:0000256" key="1">
    <source>
        <dbReference type="SAM" id="MobiDB-lite"/>
    </source>
</evidence>